<dbReference type="PANTHER" id="PTHR21666">
    <property type="entry name" value="PEPTIDASE-RELATED"/>
    <property type="match status" value="1"/>
</dbReference>
<sequence length="412" mass="42747">MARKIVLTMLVAVLVFAPAVALLGSAVVNPAATGTCLPGGDSLIVGPVPDSLTTTTSDGHQITLDRTQLTHAATIITTGGRVDGVGRDGVVIALMAALTESRLRMLANTGAYPESGDYPNDGDGSDHDSLGLFQMRPAAGWGTVAQLMDPTYQAAAFYGGPTGPNYPSPRGLLDITGWRDMDPGEAAQAVEVSAHPDRYRAFQPVAETILTTLTTNSQPPTQVPEADRVVFPLPAGTWNKTSDFGPRIHPITGEVSFHTGTDYAAPDATPILAVADGRVVSTDTTPVYGGLIVIEHTIDALPVATAYAHIWPDDIHVSPGQIVAAGQHIGDVGSAGQSTGPHLHLEVRPGGPDQPPVDPVPWFNGHRPDDLDNPTATPGTPCAPSTAPPPDPPARTVDLGGSSRTGVEWDGP</sequence>
<organism evidence="5 6">
    <name type="scientific">Jiangella alba</name>
    <dbReference type="NCBI Taxonomy" id="561176"/>
    <lineage>
        <taxon>Bacteria</taxon>
        <taxon>Bacillati</taxon>
        <taxon>Actinomycetota</taxon>
        <taxon>Actinomycetes</taxon>
        <taxon>Jiangellales</taxon>
        <taxon>Jiangellaceae</taxon>
        <taxon>Jiangella</taxon>
    </lineage>
</organism>
<dbReference type="InterPro" id="IPR011055">
    <property type="entry name" value="Dup_hybrid_motif"/>
</dbReference>
<feature type="signal peptide" evidence="3">
    <location>
        <begin position="1"/>
        <end position="21"/>
    </location>
</feature>
<dbReference type="OrthoDB" id="5496837at2"/>
<evidence type="ECO:0000256" key="1">
    <source>
        <dbReference type="ARBA" id="ARBA00022729"/>
    </source>
</evidence>
<evidence type="ECO:0000256" key="3">
    <source>
        <dbReference type="SAM" id="SignalP"/>
    </source>
</evidence>
<gene>
    <name evidence="5" type="ORF">SAMN04488561_1452</name>
</gene>
<dbReference type="InterPro" id="IPR016047">
    <property type="entry name" value="M23ase_b-sheet_dom"/>
</dbReference>
<dbReference type="InterPro" id="IPR050570">
    <property type="entry name" value="Cell_wall_metabolism_enzyme"/>
</dbReference>
<accession>A0A1H5J5Q3</accession>
<dbReference type="Pfam" id="PF01551">
    <property type="entry name" value="Peptidase_M23"/>
    <property type="match status" value="1"/>
</dbReference>
<feature type="compositionally biased region" description="Low complexity" evidence="2">
    <location>
        <begin position="374"/>
        <end position="385"/>
    </location>
</feature>
<keyword evidence="6" id="KW-1185">Reference proteome</keyword>
<evidence type="ECO:0000256" key="2">
    <source>
        <dbReference type="SAM" id="MobiDB-lite"/>
    </source>
</evidence>
<evidence type="ECO:0000259" key="4">
    <source>
        <dbReference type="Pfam" id="PF01551"/>
    </source>
</evidence>
<feature type="domain" description="M23ase beta-sheet core" evidence="4">
    <location>
        <begin position="257"/>
        <end position="351"/>
    </location>
</feature>
<feature type="chain" id="PRO_5038441534" evidence="3">
    <location>
        <begin position="22"/>
        <end position="412"/>
    </location>
</feature>
<name>A0A1H5J5Q3_9ACTN</name>
<evidence type="ECO:0000313" key="5">
    <source>
        <dbReference type="EMBL" id="SEE47829.1"/>
    </source>
</evidence>
<feature type="region of interest" description="Disordered" evidence="2">
    <location>
        <begin position="330"/>
        <end position="412"/>
    </location>
</feature>
<dbReference type="CDD" id="cd12797">
    <property type="entry name" value="M23_peptidase"/>
    <property type="match status" value="1"/>
</dbReference>
<keyword evidence="1 3" id="KW-0732">Signal</keyword>
<dbReference type="SUPFAM" id="SSF51261">
    <property type="entry name" value="Duplicated hybrid motif"/>
    <property type="match status" value="1"/>
</dbReference>
<dbReference type="EMBL" id="FNUC01000003">
    <property type="protein sequence ID" value="SEE47829.1"/>
    <property type="molecule type" value="Genomic_DNA"/>
</dbReference>
<protein>
    <submittedName>
        <fullName evidence="5">Peptidase family M23</fullName>
    </submittedName>
</protein>
<dbReference type="Proteomes" id="UP000181980">
    <property type="component" value="Unassembled WGS sequence"/>
</dbReference>
<dbReference type="PANTHER" id="PTHR21666:SF289">
    <property type="entry name" value="L-ALA--D-GLU ENDOPEPTIDASE"/>
    <property type="match status" value="1"/>
</dbReference>
<reference evidence="6" key="1">
    <citation type="submission" date="2016-10" db="EMBL/GenBank/DDBJ databases">
        <authorList>
            <person name="Varghese N."/>
            <person name="Submissions S."/>
        </authorList>
    </citation>
    <scope>NUCLEOTIDE SEQUENCE [LARGE SCALE GENOMIC DNA]</scope>
    <source>
        <strain evidence="6">DSM 45237</strain>
    </source>
</reference>
<dbReference type="AlphaFoldDB" id="A0A1H5J5Q3"/>
<proteinExistence type="predicted"/>
<dbReference type="Gene3D" id="2.70.70.10">
    <property type="entry name" value="Glucose Permease (Domain IIA)"/>
    <property type="match status" value="1"/>
</dbReference>
<evidence type="ECO:0000313" key="6">
    <source>
        <dbReference type="Proteomes" id="UP000181980"/>
    </source>
</evidence>
<dbReference type="GO" id="GO:0004222">
    <property type="term" value="F:metalloendopeptidase activity"/>
    <property type="evidence" value="ECO:0007669"/>
    <property type="project" value="TreeGrafter"/>
</dbReference>
<dbReference type="STRING" id="561176.SAMN04488561_1452"/>